<dbReference type="Pfam" id="PF11196">
    <property type="entry name" value="DUF2834"/>
    <property type="match status" value="1"/>
</dbReference>
<evidence type="ECO:0000313" key="3">
    <source>
        <dbReference type="Proteomes" id="UP001596122"/>
    </source>
</evidence>
<keyword evidence="1" id="KW-1133">Transmembrane helix</keyword>
<dbReference type="EMBL" id="JBHSLD010000025">
    <property type="protein sequence ID" value="MFC5382347.1"/>
    <property type="molecule type" value="Genomic_DNA"/>
</dbReference>
<feature type="transmembrane region" description="Helical" evidence="1">
    <location>
        <begin position="45"/>
        <end position="71"/>
    </location>
</feature>
<proteinExistence type="predicted"/>
<accession>A0ABW0GQT5</accession>
<sequence length="134" mass="14294">MVLVNTVHPTGVVVMVVVYAVLGLVGLVGTWFFNLRSGAAGEDYLASWFATAASTSAAVDLLVVAVAASVFFLVEGRRLGMRWVWALVPLTFAVALAFTFPVFLAWREWHLRRRAAAVTGPARTAEAGSTAVPS</sequence>
<reference evidence="3" key="1">
    <citation type="journal article" date="2019" name="Int. J. Syst. Evol. Microbiol.">
        <title>The Global Catalogue of Microorganisms (GCM) 10K type strain sequencing project: providing services to taxonomists for standard genome sequencing and annotation.</title>
        <authorList>
            <consortium name="The Broad Institute Genomics Platform"/>
            <consortium name="The Broad Institute Genome Sequencing Center for Infectious Disease"/>
            <person name="Wu L."/>
            <person name="Ma J."/>
        </authorList>
    </citation>
    <scope>NUCLEOTIDE SEQUENCE [LARGE SCALE GENOMIC DNA]</scope>
    <source>
        <strain evidence="3">CCUG 43114</strain>
    </source>
</reference>
<keyword evidence="1" id="KW-0812">Transmembrane</keyword>
<keyword evidence="3" id="KW-1185">Reference proteome</keyword>
<feature type="transmembrane region" description="Helical" evidence="1">
    <location>
        <begin position="12"/>
        <end position="33"/>
    </location>
</feature>
<dbReference type="Proteomes" id="UP001596122">
    <property type="component" value="Unassembled WGS sequence"/>
</dbReference>
<organism evidence="2 3">
    <name type="scientific">Aquipuribacter nitratireducens</name>
    <dbReference type="NCBI Taxonomy" id="650104"/>
    <lineage>
        <taxon>Bacteria</taxon>
        <taxon>Bacillati</taxon>
        <taxon>Actinomycetota</taxon>
        <taxon>Actinomycetes</taxon>
        <taxon>Micrococcales</taxon>
        <taxon>Intrasporangiaceae</taxon>
        <taxon>Aquipuribacter</taxon>
    </lineage>
</organism>
<evidence type="ECO:0000256" key="1">
    <source>
        <dbReference type="SAM" id="Phobius"/>
    </source>
</evidence>
<dbReference type="RefSeq" id="WP_340270097.1">
    <property type="nucleotide sequence ID" value="NZ_JBBEOG010000005.1"/>
</dbReference>
<name>A0ABW0GQT5_9MICO</name>
<keyword evidence="1" id="KW-0472">Membrane</keyword>
<evidence type="ECO:0000313" key="2">
    <source>
        <dbReference type="EMBL" id="MFC5382347.1"/>
    </source>
</evidence>
<protein>
    <submittedName>
        <fullName evidence="2">DUF2834 domain-containing protein</fullName>
    </submittedName>
</protein>
<comment type="caution">
    <text evidence="2">The sequence shown here is derived from an EMBL/GenBank/DDBJ whole genome shotgun (WGS) entry which is preliminary data.</text>
</comment>
<gene>
    <name evidence="2" type="ORF">ACFPJ6_16400</name>
</gene>
<feature type="transmembrane region" description="Helical" evidence="1">
    <location>
        <begin position="83"/>
        <end position="106"/>
    </location>
</feature>
<dbReference type="InterPro" id="IPR021362">
    <property type="entry name" value="DUF2834"/>
</dbReference>